<dbReference type="SMART" id="SM00044">
    <property type="entry name" value="CYCc"/>
    <property type="match status" value="1"/>
</dbReference>
<dbReference type="InterPro" id="IPR003660">
    <property type="entry name" value="HAMP_dom"/>
</dbReference>
<dbReference type="RefSeq" id="WP_180285292.1">
    <property type="nucleotide sequence ID" value="NZ_JABFDB010000028.1"/>
</dbReference>
<dbReference type="InterPro" id="IPR029787">
    <property type="entry name" value="Nucleotide_cyclase"/>
</dbReference>
<dbReference type="SUPFAM" id="SSF55073">
    <property type="entry name" value="Nucleotide cyclase"/>
    <property type="match status" value="1"/>
</dbReference>
<dbReference type="Gene3D" id="3.30.70.1230">
    <property type="entry name" value="Nucleotide cyclase"/>
    <property type="match status" value="1"/>
</dbReference>
<comment type="caution">
    <text evidence="3">The sequence shown here is derived from an EMBL/GenBank/DDBJ whole genome shotgun (WGS) entry which is preliminary data.</text>
</comment>
<dbReference type="PANTHER" id="PTHR43081">
    <property type="entry name" value="ADENYLATE CYCLASE, TERMINAL-DIFFERENTIATION SPECIFIC-RELATED"/>
    <property type="match status" value="1"/>
</dbReference>
<feature type="domain" description="HAMP" evidence="2">
    <location>
        <begin position="343"/>
        <end position="397"/>
    </location>
</feature>
<keyword evidence="4" id="KW-1185">Reference proteome</keyword>
<gene>
    <name evidence="3" type="ORF">HND93_27755</name>
</gene>
<dbReference type="Pfam" id="PF00672">
    <property type="entry name" value="HAMP"/>
    <property type="match status" value="1"/>
</dbReference>
<evidence type="ECO:0000259" key="1">
    <source>
        <dbReference type="PROSITE" id="PS50125"/>
    </source>
</evidence>
<feature type="domain" description="Guanylate cyclase" evidence="1">
    <location>
        <begin position="425"/>
        <end position="557"/>
    </location>
</feature>
<dbReference type="Proteomes" id="UP000584642">
    <property type="component" value="Unassembled WGS sequence"/>
</dbReference>
<dbReference type="Gene3D" id="3.30.450.20">
    <property type="entry name" value="PAS domain"/>
    <property type="match status" value="1"/>
</dbReference>
<organism evidence="3 4">
    <name type="scientific">Azospirillum oleiclasticum</name>
    <dbReference type="NCBI Taxonomy" id="2735135"/>
    <lineage>
        <taxon>Bacteria</taxon>
        <taxon>Pseudomonadati</taxon>
        <taxon>Pseudomonadota</taxon>
        <taxon>Alphaproteobacteria</taxon>
        <taxon>Rhodospirillales</taxon>
        <taxon>Azospirillaceae</taxon>
        <taxon>Azospirillum</taxon>
    </lineage>
</organism>
<protein>
    <submittedName>
        <fullName evidence="3">Adenylate/guanylate cyclase domain-containing protein</fullName>
    </submittedName>
</protein>
<sequence length="621" mass="67345">MRIRLRLPGRGRVRLPIAAILVGGFGTLMLLAVASVLALGLTSATQNTYTLLGDKASLILANVEVRVRHQLDPAANAARFLAGLVERGELDPTDHQRLFDTVRGTLAGIPDVTGVGFVRADLTGTRATRVDGSLRTESIDLRTVKDLQPEWRNGPDRVTPVWLDPIWSKEFGTSLLILLQPVRRDGRYLGQVAIGVSLHDLSRFLSAYYVEQGINAFVLYDNEHVLAHSTLGARKFDFSGRSNGPPLPRIDQMDDPALAALWSKGRTFEVEAHRIEGRVVSVAGEEHLMLLRRMSGYGQQDWLVGVTFRESEVNQELKRLDVTAATGIGILLISVGAALFVGRRISRQIARLSDAADRIRAFEFRAVPDIPDSRVRELARAATAFNSMVAGLRWFETYVPKALVLRLMHRSGQSMTLLSEERAVTVMFTDIRGFSALAEHMGAAETAALLNAHFTQLADCIEAEGGTVDKFIGDAIMAFWGAPDEQADHAARALRAGRAIARAIAADNRRRTGAGLPPIRVRIGMHSGMAVVGNIGSASRINYTMVGDTVNVAARVEELASRIQGDDEVIVLASGTTAHSAGDAVPMTCIGHRALRGRNGTCEIWRVATDEAVTPPDAPAA</sequence>
<dbReference type="PROSITE" id="PS50885">
    <property type="entry name" value="HAMP"/>
    <property type="match status" value="1"/>
</dbReference>
<dbReference type="CDD" id="cd07302">
    <property type="entry name" value="CHD"/>
    <property type="match status" value="1"/>
</dbReference>
<reference evidence="3 4" key="1">
    <citation type="submission" date="2020-05" db="EMBL/GenBank/DDBJ databases">
        <title>Azospirillum oleiclasticum sp. nov, a nitrogen-fixing and heavy crude oil-emulsifying bacterium isolated from the crude oil of Yumen Oilfield.</title>
        <authorList>
            <person name="Wu D."/>
            <person name="Cai M."/>
            <person name="Zhang X."/>
        </authorList>
    </citation>
    <scope>NUCLEOTIDE SEQUENCE [LARGE SCALE GENOMIC DNA]</scope>
    <source>
        <strain evidence="3 4">ROY-1-1-2</strain>
    </source>
</reference>
<dbReference type="InterPro" id="IPR050697">
    <property type="entry name" value="Adenylyl/Guanylyl_Cyclase_3/4"/>
</dbReference>
<dbReference type="PANTHER" id="PTHR43081:SF1">
    <property type="entry name" value="ADENYLATE CYCLASE, TERMINAL-DIFFERENTIATION SPECIFIC"/>
    <property type="match status" value="1"/>
</dbReference>
<dbReference type="Gene3D" id="6.10.340.10">
    <property type="match status" value="1"/>
</dbReference>
<evidence type="ECO:0000259" key="2">
    <source>
        <dbReference type="PROSITE" id="PS50885"/>
    </source>
</evidence>
<dbReference type="CDD" id="cd06225">
    <property type="entry name" value="HAMP"/>
    <property type="match status" value="1"/>
</dbReference>
<evidence type="ECO:0000313" key="3">
    <source>
        <dbReference type="EMBL" id="NYZ23513.1"/>
    </source>
</evidence>
<dbReference type="InterPro" id="IPR001054">
    <property type="entry name" value="A/G_cyclase"/>
</dbReference>
<proteinExistence type="predicted"/>
<evidence type="ECO:0000313" key="4">
    <source>
        <dbReference type="Proteomes" id="UP000584642"/>
    </source>
</evidence>
<dbReference type="EMBL" id="JABFDB010000028">
    <property type="protein sequence ID" value="NYZ23513.1"/>
    <property type="molecule type" value="Genomic_DNA"/>
</dbReference>
<name>A0ABX2TK33_9PROT</name>
<dbReference type="PROSITE" id="PS50125">
    <property type="entry name" value="GUANYLATE_CYCLASE_2"/>
    <property type="match status" value="1"/>
</dbReference>
<accession>A0ABX2TK33</accession>
<dbReference type="Pfam" id="PF00211">
    <property type="entry name" value="Guanylate_cyc"/>
    <property type="match status" value="1"/>
</dbReference>
<dbReference type="SMART" id="SM00304">
    <property type="entry name" value="HAMP"/>
    <property type="match status" value="1"/>
</dbReference>